<organism evidence="1 2">
    <name type="scientific">Rhizobium quercicola</name>
    <dbReference type="NCBI Taxonomy" id="2901226"/>
    <lineage>
        <taxon>Bacteria</taxon>
        <taxon>Pseudomonadati</taxon>
        <taxon>Pseudomonadota</taxon>
        <taxon>Alphaproteobacteria</taxon>
        <taxon>Hyphomicrobiales</taxon>
        <taxon>Rhizobiaceae</taxon>
        <taxon>Rhizobium/Agrobacterium group</taxon>
        <taxon>Rhizobium</taxon>
    </lineage>
</organism>
<reference evidence="1" key="1">
    <citation type="submission" date="2021-12" db="EMBL/GenBank/DDBJ databases">
        <authorList>
            <person name="Li Y."/>
        </authorList>
    </citation>
    <scope>NUCLEOTIDE SEQUENCE</scope>
    <source>
        <strain evidence="1">DKSPLA3</strain>
    </source>
</reference>
<comment type="caution">
    <text evidence="1">The sequence shown here is derived from an EMBL/GenBank/DDBJ whole genome shotgun (WGS) entry which is preliminary data.</text>
</comment>
<keyword evidence="2" id="KW-1185">Reference proteome</keyword>
<accession>A0A9X1NQJ0</accession>
<sequence>MTGAELTALLANGKVILLGGPGKGYSGTLNITADGKGKGEVKLAGGDIISIEGVWKIKKNRFCRVWKGGRDAGKEVCETWVKTGPKAVDVIAAKKNIGSNSWE</sequence>
<dbReference type="Proteomes" id="UP001139089">
    <property type="component" value="Unassembled WGS sequence"/>
</dbReference>
<gene>
    <name evidence="1" type="ORF">LRX75_09805</name>
</gene>
<name>A0A9X1NQJ0_9HYPH</name>
<dbReference type="AlphaFoldDB" id="A0A9X1NQJ0"/>
<dbReference type="EMBL" id="JAJOZR010000005">
    <property type="protein sequence ID" value="MCD7109342.1"/>
    <property type="molecule type" value="Genomic_DNA"/>
</dbReference>
<evidence type="ECO:0000313" key="1">
    <source>
        <dbReference type="EMBL" id="MCD7109342.1"/>
    </source>
</evidence>
<proteinExistence type="predicted"/>
<protein>
    <submittedName>
        <fullName evidence="1">Uncharacterized protein</fullName>
    </submittedName>
</protein>
<evidence type="ECO:0000313" key="2">
    <source>
        <dbReference type="Proteomes" id="UP001139089"/>
    </source>
</evidence>